<proteinExistence type="predicted"/>
<dbReference type="Proteomes" id="UP000283095">
    <property type="component" value="Chromosome"/>
</dbReference>
<protein>
    <submittedName>
        <fullName evidence="1">Uncharacterized protein</fullName>
    </submittedName>
</protein>
<dbReference type="AlphaFoldDB" id="A0A3Q9RM40"/>
<sequence>MSGQTIVSFIFRFHLANTETLTEEKQWRIKVTHIQDDDEMTFENLDDAVNFVRQSLTKR</sequence>
<organism evidence="1 2">
    <name type="scientific">Peribacillus asahii</name>
    <dbReference type="NCBI Taxonomy" id="228899"/>
    <lineage>
        <taxon>Bacteria</taxon>
        <taxon>Bacillati</taxon>
        <taxon>Bacillota</taxon>
        <taxon>Bacilli</taxon>
        <taxon>Bacillales</taxon>
        <taxon>Bacillaceae</taxon>
        <taxon>Peribacillus</taxon>
    </lineage>
</organism>
<dbReference type="EMBL" id="CP026095">
    <property type="protein sequence ID" value="AZV42647.1"/>
    <property type="molecule type" value="Genomic_DNA"/>
</dbReference>
<evidence type="ECO:0000313" key="1">
    <source>
        <dbReference type="EMBL" id="AZV42647.1"/>
    </source>
</evidence>
<dbReference type="RefSeq" id="WP_127760080.1">
    <property type="nucleotide sequence ID" value="NZ_CP026095.1"/>
</dbReference>
<reference evidence="1 2" key="1">
    <citation type="submission" date="2018-01" db="EMBL/GenBank/DDBJ databases">
        <title>Bacillus asahii Genome sequencing and assembly.</title>
        <authorList>
            <person name="Jiang H."/>
            <person name="Feng Y."/>
            <person name="Zhao F."/>
            <person name="Lin X."/>
        </authorList>
    </citation>
    <scope>NUCLEOTIDE SEQUENCE [LARGE SCALE GENOMIC DNA]</scope>
    <source>
        <strain evidence="1 2">OM18</strain>
    </source>
</reference>
<name>A0A3Q9RM40_9BACI</name>
<evidence type="ECO:0000313" key="2">
    <source>
        <dbReference type="Proteomes" id="UP000283095"/>
    </source>
</evidence>
<accession>A0A3Q9RM40</accession>
<dbReference type="KEGG" id="pasa:BAOM_2038"/>
<dbReference type="OrthoDB" id="2934161at2"/>
<gene>
    <name evidence="1" type="ORF">BAOM_2038</name>
</gene>